<sequence>MPPTPAAKVWNRDQYSMSGVFNALQTAVSGISAQSDSFTNLGNNIANSQTTAYKANSTAFQDFVSGNLSGSSQSQANSDSVAAVTIQHVDNEGTATASTDSLAMAISGTGLFNVSKPISATNASTATNFSTQQYYTRNGEFYENKSGYLVNTSGYYLDGYTVDSSGSLGNKLTPINVSGITFKPTQTTQLTLSATVGKLPTDTASAESYTPQTYTTAPVTTYDASSNPHKVAASWTQSSSNPLVWNVSAYDADGTGTIAPNNYQVTFDSSGDLASVVDSSTGKTVGSTISGASVGIPITANYGDNHTQTMTLDLGTIGGTSGTTMAASNQTASTSQASALTVSGTTLTMPAGTQIGTTTGSNQSYMTTPVEIGGTPVAEKWTQTSSSPATWSVQTINPYDASSSAVSSPTHSVVFNTDGSVKTFDGAAPSSPLTSTATVNGTAYTVDLSGASLSTNYALDQDTTSLTTDSVASGNYEGVSIESDGSIQAQFDNGYSQLIGKVALTTFHNENGLQAVDGQAYLATSKSGDPETGVVGENGTGTLSVGYTESSTTDLTSDLSALIVTQEAYTANTKIVTTADTLLQTTIGMKQ</sequence>
<evidence type="ECO:0000259" key="5">
    <source>
        <dbReference type="Pfam" id="PF06429"/>
    </source>
</evidence>
<dbReference type="PANTHER" id="PTHR30435">
    <property type="entry name" value="FLAGELLAR PROTEIN"/>
    <property type="match status" value="1"/>
</dbReference>
<organism evidence="7 8">
    <name type="scientific">Acetobacter malorum DSM 14337</name>
    <dbReference type="NCBI Taxonomy" id="1307910"/>
    <lineage>
        <taxon>Bacteria</taxon>
        <taxon>Pseudomonadati</taxon>
        <taxon>Pseudomonadota</taxon>
        <taxon>Alphaproteobacteria</taxon>
        <taxon>Acetobacterales</taxon>
        <taxon>Acetobacteraceae</taxon>
        <taxon>Acetobacter</taxon>
    </lineage>
</organism>
<dbReference type="InterPro" id="IPR037058">
    <property type="entry name" value="Falgellar_hook_FlgE_sf"/>
</dbReference>
<comment type="similarity">
    <text evidence="2 4">Belongs to the flagella basal body rod proteins family.</text>
</comment>
<evidence type="ECO:0000256" key="4">
    <source>
        <dbReference type="RuleBase" id="RU362116"/>
    </source>
</evidence>
<dbReference type="InterPro" id="IPR010930">
    <property type="entry name" value="Flg_bb/hook_C_dom"/>
</dbReference>
<protein>
    <recommendedName>
        <fullName evidence="4">Flagellar hook protein FlgE</fullName>
    </recommendedName>
</protein>
<gene>
    <name evidence="7" type="ORF">AA14337_3289</name>
</gene>
<dbReference type="InterPro" id="IPR053967">
    <property type="entry name" value="LlgE_F_G-like_D1"/>
</dbReference>
<comment type="function">
    <text evidence="4">A flexible structure which links the flagellar filament to the drive apparatus in the basal body.</text>
</comment>
<evidence type="ECO:0000259" key="6">
    <source>
        <dbReference type="Pfam" id="PF22692"/>
    </source>
</evidence>
<proteinExistence type="inferred from homology"/>
<dbReference type="NCBIfam" id="TIGR03506">
    <property type="entry name" value="FlgEFG_subfam"/>
    <property type="match status" value="2"/>
</dbReference>
<keyword evidence="8" id="KW-1185">Reference proteome</keyword>
<dbReference type="InterPro" id="IPR037925">
    <property type="entry name" value="FlgE/F/G-like"/>
</dbReference>
<dbReference type="Pfam" id="PF06429">
    <property type="entry name" value="Flg_bbr_C"/>
    <property type="match status" value="1"/>
</dbReference>
<evidence type="ECO:0000256" key="2">
    <source>
        <dbReference type="ARBA" id="ARBA00009677"/>
    </source>
</evidence>
<reference evidence="7" key="1">
    <citation type="submission" date="2013-04" db="EMBL/GenBank/DDBJ databases">
        <title>The genome sequencing project of 58 acetic acid bacteria.</title>
        <authorList>
            <person name="Okamoto-Kainuma A."/>
            <person name="Ishikawa M."/>
            <person name="Umino S."/>
            <person name="Koizumi Y."/>
            <person name="Shiwa Y."/>
            <person name="Yoshikawa H."/>
            <person name="Matsutani M."/>
            <person name="Matsushita K."/>
        </authorList>
    </citation>
    <scope>NUCLEOTIDE SEQUENCE</scope>
    <source>
        <strain evidence="7">DSM 14337</strain>
    </source>
</reference>
<evidence type="ECO:0000313" key="8">
    <source>
        <dbReference type="Proteomes" id="UP001065047"/>
    </source>
</evidence>
<dbReference type="PANTHER" id="PTHR30435:SF1">
    <property type="entry name" value="FLAGELLAR HOOK PROTEIN FLGE"/>
    <property type="match status" value="1"/>
</dbReference>
<keyword evidence="3 4" id="KW-0975">Bacterial flagellum</keyword>
<name>A0ABQ0Q0S8_9PROT</name>
<feature type="domain" description="Flagellar hook protein FlgE/F/G-like D1" evidence="6">
    <location>
        <begin position="105"/>
        <end position="191"/>
    </location>
</feature>
<keyword evidence="7" id="KW-0966">Cell projection</keyword>
<dbReference type="SUPFAM" id="SSF117143">
    <property type="entry name" value="Flagellar hook protein flgE"/>
    <property type="match status" value="2"/>
</dbReference>
<comment type="subcellular location">
    <subcellularLocation>
        <location evidence="1 4">Bacterial flagellum basal body</location>
    </subcellularLocation>
</comment>
<keyword evidence="7" id="KW-0282">Flagellum</keyword>
<evidence type="ECO:0000256" key="3">
    <source>
        <dbReference type="ARBA" id="ARBA00023143"/>
    </source>
</evidence>
<evidence type="ECO:0000256" key="1">
    <source>
        <dbReference type="ARBA" id="ARBA00004117"/>
    </source>
</evidence>
<feature type="domain" description="Flagellar basal-body/hook protein C-terminal" evidence="5">
    <location>
        <begin position="546"/>
        <end position="588"/>
    </location>
</feature>
<dbReference type="EMBL" id="BAPF01000059">
    <property type="protein sequence ID" value="GBQ86316.1"/>
    <property type="molecule type" value="Genomic_DNA"/>
</dbReference>
<dbReference type="InterPro" id="IPR020013">
    <property type="entry name" value="Flagellar_FlgE/F/G"/>
</dbReference>
<dbReference type="Pfam" id="PF22692">
    <property type="entry name" value="LlgE_F_G_D1"/>
    <property type="match status" value="1"/>
</dbReference>
<comment type="caution">
    <text evidence="7">The sequence shown here is derived from an EMBL/GenBank/DDBJ whole genome shotgun (WGS) entry which is preliminary data.</text>
</comment>
<evidence type="ECO:0000313" key="7">
    <source>
        <dbReference type="EMBL" id="GBQ86316.1"/>
    </source>
</evidence>
<dbReference type="Proteomes" id="UP001065047">
    <property type="component" value="Unassembled WGS sequence"/>
</dbReference>
<accession>A0ABQ0Q0S8</accession>
<keyword evidence="7" id="KW-0969">Cilium</keyword>
<dbReference type="Gene3D" id="2.60.98.20">
    <property type="entry name" value="Flagellar hook protein FlgE"/>
    <property type="match status" value="1"/>
</dbReference>